<organism evidence="1 2">
    <name type="scientific">Bacteroides xylanisolvens XB1A</name>
    <dbReference type="NCBI Taxonomy" id="657309"/>
    <lineage>
        <taxon>Bacteria</taxon>
        <taxon>Pseudomonadati</taxon>
        <taxon>Bacteroidota</taxon>
        <taxon>Bacteroidia</taxon>
        <taxon>Bacteroidales</taxon>
        <taxon>Bacteroidaceae</taxon>
        <taxon>Bacteroides</taxon>
    </lineage>
</organism>
<reference evidence="1 2" key="2">
    <citation type="submission" date="2010-03" db="EMBL/GenBank/DDBJ databases">
        <authorList>
            <person name="Pajon A."/>
        </authorList>
    </citation>
    <scope>NUCLEOTIDE SEQUENCE [LARGE SCALE GENOMIC DNA]</scope>
    <source>
        <strain evidence="1 2">XB1A</strain>
    </source>
</reference>
<accession>D6D389</accession>
<reference evidence="1 2" key="1">
    <citation type="submission" date="2010-03" db="EMBL/GenBank/DDBJ databases">
        <title>The genome sequence of Bacteriodes xylanisolvens XB1A.</title>
        <authorList>
            <consortium name="metaHIT consortium -- http://www.metahit.eu/"/>
            <person name="Pajon A."/>
            <person name="Turner K."/>
            <person name="Parkhill J."/>
            <person name="Bernalier A."/>
        </authorList>
    </citation>
    <scope>NUCLEOTIDE SEQUENCE [LARGE SCALE GENOMIC DNA]</scope>
    <source>
        <strain evidence="1 2">XB1A</strain>
    </source>
</reference>
<evidence type="ECO:0000313" key="2">
    <source>
        <dbReference type="Proteomes" id="UP000008795"/>
    </source>
</evidence>
<dbReference type="EMBL" id="FP929033">
    <property type="protein sequence ID" value="CBK68891.1"/>
    <property type="molecule type" value="Genomic_DNA"/>
</dbReference>
<dbReference type="KEGG" id="bxy:BXY_39570"/>
<evidence type="ECO:0000313" key="1">
    <source>
        <dbReference type="EMBL" id="CBK68891.1"/>
    </source>
</evidence>
<gene>
    <name evidence="1" type="ORF">BXY_39570</name>
</gene>
<protein>
    <submittedName>
        <fullName evidence="1">Uncharacterized protein</fullName>
    </submittedName>
</protein>
<sequence>MFPTAHYGNPGSYAGFTSADCRKEPFFRKGQKHGRRPDKSDRPAMLLPIRYISKKISESTE</sequence>
<proteinExistence type="predicted"/>
<dbReference type="Proteomes" id="UP000008795">
    <property type="component" value="Chromosome"/>
</dbReference>
<name>D6D389_9BACE</name>
<dbReference type="HOGENOM" id="CLU_2913111_0_0_10"/>
<dbReference type="AlphaFoldDB" id="D6D389"/>